<dbReference type="KEGG" id="wse:WALSEDRAFT_65567"/>
<proteinExistence type="predicted"/>
<dbReference type="Proteomes" id="UP000005242">
    <property type="component" value="Unassembled WGS sequence"/>
</dbReference>
<dbReference type="AlphaFoldDB" id="I4Y8C0"/>
<dbReference type="OMA" id="YLIHECT"/>
<keyword evidence="2" id="KW-1185">Reference proteome</keyword>
<evidence type="ECO:0008006" key="3">
    <source>
        <dbReference type="Google" id="ProtNLM"/>
    </source>
</evidence>
<evidence type="ECO:0000313" key="1">
    <source>
        <dbReference type="EMBL" id="EIM20212.1"/>
    </source>
</evidence>
<sequence length="184" mass="20956">MNESTQENTPKRHKISCQVTDCNDEVFQDSIYCLKHRHAGTSTPTAQKRTINTVQADKLAAIKSKFGSKHAPTTKPKKFDKKIWAMKIRMNAKPLREVLDSSDRIHISVSTENTIELTSSRFYYFSKALSIGRLLDIICQKFSIDSSKCEMYKKDTELVKLNLSSIAGETPDLDCSHIWLKIIN</sequence>
<dbReference type="GeneID" id="18475033"/>
<evidence type="ECO:0000313" key="2">
    <source>
        <dbReference type="Proteomes" id="UP000005242"/>
    </source>
</evidence>
<dbReference type="InParanoid" id="I4Y8C0"/>
<gene>
    <name evidence="1" type="ORF">WALSEDRAFT_65567</name>
</gene>
<dbReference type="EMBL" id="JH668241">
    <property type="protein sequence ID" value="EIM20212.1"/>
    <property type="molecule type" value="Genomic_DNA"/>
</dbReference>
<organism evidence="1 2">
    <name type="scientific">Wallemia mellicola (strain ATCC MYA-4683 / CBS 633.66)</name>
    <name type="common">Wallemia sebi (CBS 633.66)</name>
    <dbReference type="NCBI Taxonomy" id="671144"/>
    <lineage>
        <taxon>Eukaryota</taxon>
        <taxon>Fungi</taxon>
        <taxon>Dikarya</taxon>
        <taxon>Basidiomycota</taxon>
        <taxon>Wallemiomycotina</taxon>
        <taxon>Wallemiomycetes</taxon>
        <taxon>Wallemiales</taxon>
        <taxon>Wallemiaceae</taxon>
        <taxon>Wallemia</taxon>
    </lineage>
</organism>
<name>I4Y8C0_WALMC</name>
<accession>I4Y8C0</accession>
<dbReference type="HOGENOM" id="CLU_1469331_0_0_1"/>
<protein>
    <recommendedName>
        <fullName evidence="3">AN1-type domain-containing protein</fullName>
    </recommendedName>
</protein>
<dbReference type="RefSeq" id="XP_006959700.1">
    <property type="nucleotide sequence ID" value="XM_006959638.1"/>
</dbReference>
<reference evidence="1 2" key="1">
    <citation type="journal article" date="2012" name="Fungal Genet. Biol.">
        <title>The genome of the xerotolerant mold Wallemia sebi reveals adaptations to osmotic stress and suggests cryptic sexual reproduction.</title>
        <authorList>
            <person name="Padamsee M."/>
            <person name="Kumar T.K.A."/>
            <person name="Riley R."/>
            <person name="Binder M."/>
            <person name="Boyd A."/>
            <person name="Calvo A.M."/>
            <person name="Furukawa K."/>
            <person name="Hesse C."/>
            <person name="Hohmann S."/>
            <person name="James T.Y."/>
            <person name="LaButti K."/>
            <person name="Lapidus A."/>
            <person name="Lindquist E."/>
            <person name="Lucas S."/>
            <person name="Miller K."/>
            <person name="Shantappa S."/>
            <person name="Grigoriev I.V."/>
            <person name="Hibbett D.S."/>
            <person name="McLaughlin D.J."/>
            <person name="Spatafora J.W."/>
            <person name="Aime M.C."/>
        </authorList>
    </citation>
    <scope>NUCLEOTIDE SEQUENCE [LARGE SCALE GENOMIC DNA]</scope>
    <source>
        <strain evidence="2">ATCC MYA-4683 / CBS 633.66</strain>
    </source>
</reference>